<name>A0A6J5MU19_9CAUD</name>
<evidence type="ECO:0000313" key="1">
    <source>
        <dbReference type="EMBL" id="CAB4149511.1"/>
    </source>
</evidence>
<accession>A0A6J5MU19</accession>
<sequence length="163" mass="18439">MGYRTFTEEQVTEFIETAKEMGIGPTLRYLQYPKSYHTAKKWFVERGLDMPTIDTLAKMAGDLRVFYSDKEKLIAAQAVLDRCVEALMQDVLDSDGLNKLANAVHKAIQTINLIEGKSTVINENRQKDGQDLAIVDLLNEAKMRNEAMRNKGLEIKGLESIDK</sequence>
<reference evidence="1" key="1">
    <citation type="submission" date="2020-04" db="EMBL/GenBank/DDBJ databases">
        <authorList>
            <person name="Chiriac C."/>
            <person name="Salcher M."/>
            <person name="Ghai R."/>
            <person name="Kavagutti S V."/>
        </authorList>
    </citation>
    <scope>NUCLEOTIDE SEQUENCE</scope>
</reference>
<proteinExistence type="predicted"/>
<gene>
    <name evidence="1" type="ORF">UFOVP552_5</name>
</gene>
<organism evidence="1">
    <name type="scientific">uncultured Caudovirales phage</name>
    <dbReference type="NCBI Taxonomy" id="2100421"/>
    <lineage>
        <taxon>Viruses</taxon>
        <taxon>Duplodnaviria</taxon>
        <taxon>Heunggongvirae</taxon>
        <taxon>Uroviricota</taxon>
        <taxon>Caudoviricetes</taxon>
        <taxon>Peduoviridae</taxon>
        <taxon>Maltschvirus</taxon>
        <taxon>Maltschvirus maltsch</taxon>
    </lineage>
</organism>
<dbReference type="EMBL" id="LR796523">
    <property type="protein sequence ID" value="CAB4149511.1"/>
    <property type="molecule type" value="Genomic_DNA"/>
</dbReference>
<protein>
    <submittedName>
        <fullName evidence="1">Uncharacterized protein</fullName>
    </submittedName>
</protein>